<dbReference type="AlphaFoldDB" id="X1PTQ8"/>
<organism evidence="1">
    <name type="scientific">marine sediment metagenome</name>
    <dbReference type="NCBI Taxonomy" id="412755"/>
    <lineage>
        <taxon>unclassified sequences</taxon>
        <taxon>metagenomes</taxon>
        <taxon>ecological metagenomes</taxon>
    </lineage>
</organism>
<proteinExistence type="predicted"/>
<gene>
    <name evidence="1" type="ORF">S06H3_39728</name>
</gene>
<sequence length="46" mass="5036">MPTTWQDRLTAQSEVARARADASFLLSPWLIGPGAETRNKISIHAA</sequence>
<protein>
    <submittedName>
        <fullName evidence="1">Uncharacterized protein</fullName>
    </submittedName>
</protein>
<reference evidence="1" key="1">
    <citation type="journal article" date="2014" name="Front. Microbiol.">
        <title>High frequency of phylogenetically diverse reductive dehalogenase-homologous genes in deep subseafloor sedimentary metagenomes.</title>
        <authorList>
            <person name="Kawai M."/>
            <person name="Futagami T."/>
            <person name="Toyoda A."/>
            <person name="Takaki Y."/>
            <person name="Nishi S."/>
            <person name="Hori S."/>
            <person name="Arai W."/>
            <person name="Tsubouchi T."/>
            <person name="Morono Y."/>
            <person name="Uchiyama I."/>
            <person name="Ito T."/>
            <person name="Fujiyama A."/>
            <person name="Inagaki F."/>
            <person name="Takami H."/>
        </authorList>
    </citation>
    <scope>NUCLEOTIDE SEQUENCE</scope>
    <source>
        <strain evidence="1">Expedition CK06-06</strain>
    </source>
</reference>
<comment type="caution">
    <text evidence="1">The sequence shown here is derived from an EMBL/GenBank/DDBJ whole genome shotgun (WGS) entry which is preliminary data.</text>
</comment>
<evidence type="ECO:0000313" key="1">
    <source>
        <dbReference type="EMBL" id="GAI45921.1"/>
    </source>
</evidence>
<name>X1PTQ8_9ZZZZ</name>
<accession>X1PTQ8</accession>
<dbReference type="EMBL" id="BARV01024326">
    <property type="protein sequence ID" value="GAI45921.1"/>
    <property type="molecule type" value="Genomic_DNA"/>
</dbReference>